<reference evidence="2 3" key="1">
    <citation type="submission" date="2016-10" db="EMBL/GenBank/DDBJ databases">
        <title>Genome sequence of the ascomycete fungus Penicillium subrubescens.</title>
        <authorList>
            <person name="De Vries R.P."/>
            <person name="Peng M."/>
            <person name="Dilokpimol A."/>
            <person name="Hilden K."/>
            <person name="Makela M.R."/>
            <person name="Grigoriev I."/>
            <person name="Riley R."/>
            <person name="Granchi Z."/>
        </authorList>
    </citation>
    <scope>NUCLEOTIDE SEQUENCE [LARGE SCALE GENOMIC DNA]</scope>
    <source>
        <strain evidence="2 3">CBS 132785</strain>
    </source>
</reference>
<comment type="caution">
    <text evidence="2">The sequence shown here is derived from an EMBL/GenBank/DDBJ whole genome shotgun (WGS) entry which is preliminary data.</text>
</comment>
<organism evidence="2 3">
    <name type="scientific">Penicillium subrubescens</name>
    <dbReference type="NCBI Taxonomy" id="1316194"/>
    <lineage>
        <taxon>Eukaryota</taxon>
        <taxon>Fungi</taxon>
        <taxon>Dikarya</taxon>
        <taxon>Ascomycota</taxon>
        <taxon>Pezizomycotina</taxon>
        <taxon>Eurotiomycetes</taxon>
        <taxon>Eurotiomycetidae</taxon>
        <taxon>Eurotiales</taxon>
        <taxon>Aspergillaceae</taxon>
        <taxon>Penicillium</taxon>
    </lineage>
</organism>
<dbReference type="AlphaFoldDB" id="A0A1Q5ULQ5"/>
<feature type="compositionally biased region" description="Polar residues" evidence="1">
    <location>
        <begin position="102"/>
        <end position="113"/>
    </location>
</feature>
<keyword evidence="3" id="KW-1185">Reference proteome</keyword>
<evidence type="ECO:0000313" key="3">
    <source>
        <dbReference type="Proteomes" id="UP000186955"/>
    </source>
</evidence>
<proteinExistence type="predicted"/>
<accession>A0A1Q5ULQ5</accession>
<name>A0A1Q5ULQ5_9EURO</name>
<sequence>MLERLIHQMFDFKCLFTKEDTKVGDLFPTQHSTNPPGNPFLWQASRILIDGESSNVDEERFQKANNVNAVESALLNHLALMVAKLSFQDVASGFEAGKDQTDASPASNISSRFSEPVDVFG</sequence>
<evidence type="ECO:0000313" key="2">
    <source>
        <dbReference type="EMBL" id="OKP13428.1"/>
    </source>
</evidence>
<evidence type="ECO:0000256" key="1">
    <source>
        <dbReference type="SAM" id="MobiDB-lite"/>
    </source>
</evidence>
<dbReference type="Proteomes" id="UP000186955">
    <property type="component" value="Unassembled WGS sequence"/>
</dbReference>
<feature type="region of interest" description="Disordered" evidence="1">
    <location>
        <begin position="96"/>
        <end position="121"/>
    </location>
</feature>
<protein>
    <submittedName>
        <fullName evidence="2">Uncharacterized protein</fullName>
    </submittedName>
</protein>
<dbReference type="EMBL" id="MNBE01000128">
    <property type="protein sequence ID" value="OKP13428.1"/>
    <property type="molecule type" value="Genomic_DNA"/>
</dbReference>
<gene>
    <name evidence="2" type="ORF">PENSUB_619</name>
</gene>